<gene>
    <name evidence="2" type="ORF">NDU88_000793</name>
</gene>
<name>A0AAV7R7U8_PLEWA</name>
<dbReference type="EMBL" id="JANPWB010000009">
    <property type="protein sequence ID" value="KAJ1147952.1"/>
    <property type="molecule type" value="Genomic_DNA"/>
</dbReference>
<feature type="compositionally biased region" description="Basic and acidic residues" evidence="1">
    <location>
        <begin position="9"/>
        <end position="23"/>
    </location>
</feature>
<feature type="region of interest" description="Disordered" evidence="1">
    <location>
        <begin position="1"/>
        <end position="45"/>
    </location>
</feature>
<protein>
    <submittedName>
        <fullName evidence="2">Uncharacterized protein</fullName>
    </submittedName>
</protein>
<dbReference type="Proteomes" id="UP001066276">
    <property type="component" value="Chromosome 5"/>
</dbReference>
<proteinExistence type="predicted"/>
<organism evidence="2 3">
    <name type="scientific">Pleurodeles waltl</name>
    <name type="common">Iberian ribbed newt</name>
    <dbReference type="NCBI Taxonomy" id="8319"/>
    <lineage>
        <taxon>Eukaryota</taxon>
        <taxon>Metazoa</taxon>
        <taxon>Chordata</taxon>
        <taxon>Craniata</taxon>
        <taxon>Vertebrata</taxon>
        <taxon>Euteleostomi</taxon>
        <taxon>Amphibia</taxon>
        <taxon>Batrachia</taxon>
        <taxon>Caudata</taxon>
        <taxon>Salamandroidea</taxon>
        <taxon>Salamandridae</taxon>
        <taxon>Pleurodelinae</taxon>
        <taxon>Pleurodeles</taxon>
    </lineage>
</organism>
<comment type="caution">
    <text evidence="2">The sequence shown here is derived from an EMBL/GenBank/DDBJ whole genome shotgun (WGS) entry which is preliminary data.</text>
</comment>
<dbReference type="AlphaFoldDB" id="A0AAV7R7U8"/>
<evidence type="ECO:0000313" key="3">
    <source>
        <dbReference type="Proteomes" id="UP001066276"/>
    </source>
</evidence>
<keyword evidence="3" id="KW-1185">Reference proteome</keyword>
<evidence type="ECO:0000313" key="2">
    <source>
        <dbReference type="EMBL" id="KAJ1147952.1"/>
    </source>
</evidence>
<accession>A0AAV7R7U8</accession>
<reference evidence="2" key="1">
    <citation type="journal article" date="2022" name="bioRxiv">
        <title>Sequencing and chromosome-scale assembly of the giantPleurodeles waltlgenome.</title>
        <authorList>
            <person name="Brown T."/>
            <person name="Elewa A."/>
            <person name="Iarovenko S."/>
            <person name="Subramanian E."/>
            <person name="Araus A.J."/>
            <person name="Petzold A."/>
            <person name="Susuki M."/>
            <person name="Suzuki K.-i.T."/>
            <person name="Hayashi T."/>
            <person name="Toyoda A."/>
            <person name="Oliveira C."/>
            <person name="Osipova E."/>
            <person name="Leigh N.D."/>
            <person name="Simon A."/>
            <person name="Yun M.H."/>
        </authorList>
    </citation>
    <scope>NUCLEOTIDE SEQUENCE</scope>
    <source>
        <strain evidence="2">20211129_DDA</strain>
        <tissue evidence="2">Liver</tissue>
    </source>
</reference>
<evidence type="ECO:0000256" key="1">
    <source>
        <dbReference type="SAM" id="MobiDB-lite"/>
    </source>
</evidence>
<sequence length="152" mass="16575">MRRRSSHPARTEKQSAKGEERSSDTQANLSERRHSTRQSPISPERVYACAELRTRVLRYSSGSLRKLRVADTLRSEVTSGRRRQRGSCTARSAVCGLNGSLGDAALGIGPASAAPRVISAVNGATLTHPELTGAWHTARKEELIFSLKAFCQ</sequence>